<evidence type="ECO:0000256" key="5">
    <source>
        <dbReference type="SAM" id="Phobius"/>
    </source>
</evidence>
<dbReference type="GO" id="GO:0030416">
    <property type="term" value="P:methylamine metabolic process"/>
    <property type="evidence" value="ECO:0007669"/>
    <property type="project" value="InterPro"/>
</dbReference>
<dbReference type="Pfam" id="PF07291">
    <property type="entry name" value="MauE"/>
    <property type="match status" value="1"/>
</dbReference>
<accession>A0A7X8SH59</accession>
<feature type="transmembrane region" description="Helical" evidence="5">
    <location>
        <begin position="95"/>
        <end position="111"/>
    </location>
</feature>
<name>A0A7X8SH59_9BACT</name>
<dbReference type="AlphaFoldDB" id="A0A7X8SH59"/>
<dbReference type="NCBIfam" id="NF045576">
    <property type="entry name" value="BT_3928_fam"/>
    <property type="match status" value="1"/>
</dbReference>
<evidence type="ECO:0000313" key="7">
    <source>
        <dbReference type="EMBL" id="NLR90178.1"/>
    </source>
</evidence>
<feature type="transmembrane region" description="Helical" evidence="5">
    <location>
        <begin position="176"/>
        <end position="194"/>
    </location>
</feature>
<feature type="transmembrane region" description="Helical" evidence="5">
    <location>
        <begin position="7"/>
        <end position="24"/>
    </location>
</feature>
<evidence type="ECO:0000313" key="8">
    <source>
        <dbReference type="Proteomes" id="UP000585050"/>
    </source>
</evidence>
<gene>
    <name evidence="7" type="ORF">HGP29_03125</name>
</gene>
<evidence type="ECO:0000256" key="2">
    <source>
        <dbReference type="ARBA" id="ARBA00022692"/>
    </source>
</evidence>
<comment type="subcellular location">
    <subcellularLocation>
        <location evidence="1">Membrane</location>
        <topology evidence="1">Multi-pass membrane protein</topology>
    </subcellularLocation>
</comment>
<keyword evidence="4 5" id="KW-0472">Membrane</keyword>
<feature type="domain" description="Methylamine utilisation protein MauE" evidence="6">
    <location>
        <begin position="2"/>
        <end position="147"/>
    </location>
</feature>
<evidence type="ECO:0000256" key="3">
    <source>
        <dbReference type="ARBA" id="ARBA00022989"/>
    </source>
</evidence>
<comment type="caution">
    <text evidence="7">The sequence shown here is derived from an EMBL/GenBank/DDBJ whole genome shotgun (WGS) entry which is preliminary data.</text>
</comment>
<dbReference type="InterPro" id="IPR009908">
    <property type="entry name" value="Methylamine_util_MauE"/>
</dbReference>
<keyword evidence="8" id="KW-1185">Reference proteome</keyword>
<reference evidence="7 8" key="1">
    <citation type="submission" date="2020-04" db="EMBL/GenBank/DDBJ databases">
        <title>Flammeovirga sp. SR4, a novel species isolated from seawater.</title>
        <authorList>
            <person name="Wang X."/>
        </authorList>
    </citation>
    <scope>NUCLEOTIDE SEQUENCE [LARGE SCALE GENOMIC DNA]</scope>
    <source>
        <strain evidence="7 8">SR4</strain>
    </source>
</reference>
<dbReference type="EMBL" id="JABAIL010000001">
    <property type="protein sequence ID" value="NLR90178.1"/>
    <property type="molecule type" value="Genomic_DNA"/>
</dbReference>
<organism evidence="7 8">
    <name type="scientific">Flammeovirga agarivorans</name>
    <dbReference type="NCBI Taxonomy" id="2726742"/>
    <lineage>
        <taxon>Bacteria</taxon>
        <taxon>Pseudomonadati</taxon>
        <taxon>Bacteroidota</taxon>
        <taxon>Cytophagia</taxon>
        <taxon>Cytophagales</taxon>
        <taxon>Flammeovirgaceae</taxon>
        <taxon>Flammeovirga</taxon>
    </lineage>
</organism>
<proteinExistence type="predicted"/>
<dbReference type="RefSeq" id="WP_168880874.1">
    <property type="nucleotide sequence ID" value="NZ_JABAIL010000001.1"/>
</dbReference>
<dbReference type="GO" id="GO:0016020">
    <property type="term" value="C:membrane"/>
    <property type="evidence" value="ECO:0007669"/>
    <property type="project" value="UniProtKB-SubCell"/>
</dbReference>
<protein>
    <submittedName>
        <fullName evidence="7">DoxX family protein</fullName>
    </submittedName>
</protein>
<dbReference type="Proteomes" id="UP000585050">
    <property type="component" value="Unassembled WGS sequence"/>
</dbReference>
<evidence type="ECO:0000256" key="4">
    <source>
        <dbReference type="ARBA" id="ARBA00023136"/>
    </source>
</evidence>
<sequence>MRVLQRIFAILVGLVFMVSGFVKIDDPMGTAIKFEEYFHVFADDMAGTIGFMEVFFNEMAHWSLILSVLFSSFEFILGVALVVNYKPRLMQKATLALLVFFGFLTFYSAYFDKVTDCGCFGDAIKFSPWGSFTKDIILLVLLLVAMVLTPKKKASQFGTYGGDRNYTKDKSNPMQVLMVWLSVFFSFGLCYYALEHLPPIDFRPYQIGANIEEMMKPQAPCVNVYYMEKDGEEKVFETYPTDPAWKFKRMEILNEDECKPLIPDYYVSNENGDDLTEITTTGTKLLIIVQNVSKINFEVMEPINKLIADVSMKDVKAVTITSDASDFEKFRHDVQLATPYYYADATVLKAMIRSNPGVILVKDGTILGKWHYNDTPTVEELTTLID</sequence>
<feature type="transmembrane region" description="Helical" evidence="5">
    <location>
        <begin position="131"/>
        <end position="149"/>
    </location>
</feature>
<evidence type="ECO:0000256" key="1">
    <source>
        <dbReference type="ARBA" id="ARBA00004141"/>
    </source>
</evidence>
<keyword evidence="2 5" id="KW-0812">Transmembrane</keyword>
<feature type="transmembrane region" description="Helical" evidence="5">
    <location>
        <begin position="60"/>
        <end position="83"/>
    </location>
</feature>
<keyword evidence="3 5" id="KW-1133">Transmembrane helix</keyword>
<evidence type="ECO:0000259" key="6">
    <source>
        <dbReference type="Pfam" id="PF07291"/>
    </source>
</evidence>